<organism evidence="2 3">
    <name type="scientific">Yinghuangia soli</name>
    <dbReference type="NCBI Taxonomy" id="2908204"/>
    <lineage>
        <taxon>Bacteria</taxon>
        <taxon>Bacillati</taxon>
        <taxon>Actinomycetota</taxon>
        <taxon>Actinomycetes</taxon>
        <taxon>Kitasatosporales</taxon>
        <taxon>Streptomycetaceae</taxon>
        <taxon>Yinghuangia</taxon>
    </lineage>
</organism>
<keyword evidence="3" id="KW-1185">Reference proteome</keyword>
<evidence type="ECO:0000313" key="2">
    <source>
        <dbReference type="EMBL" id="MCF2532905.1"/>
    </source>
</evidence>
<gene>
    <name evidence="2" type="ORF">LZ495_37630</name>
</gene>
<sequence length="621" mass="66886">MSFEPPVHLLLAALAEREAGDAAKVFGRVAAALGAGRLAARMRDGVVLPDAFVQVAAEECGAADLAGLAGNPCLTAEQVRVLIAAGGSPVVRAVFSPPDDPQPGWQAEERKPLPRSAETDRLDAAAAELQKPECAPERALELLAADPVLAHSARVYVSRHWRSSPRQLTLLMHRIDEPWPAQHESLSELAYYALERGALAPEDIYGRIRPAIAAVKLLARLSRRHSACFRDAEQTDAHIRPLLEATVGADPHRWARLAERLPGAEVSLCALLDEVAADPAPDAAVVPAGKARPSLLFLLRRMPEDALEVLLPHLDHESASDLIPGDVPVRAGMLALAHRTRHPQLLRKIAAHQHLRDAEARRIMAYDDVELDRILAWNKAGTSAALRREIFAGAAPEGRPRRPMDPVLRELAIGNPHHLEPSTLMFSGDSALVCLGLAQHGTLRRIDLADIVLSVWEREGMAAAQGVVTSVPERFTGPVLAVMQRAFAEESPSVLAEARAKWHRPKKAVPPAEPGLYELAPAERIRASTADPGHDGWLRAVTPADLVAHGRPARQALEAVLTASPDGCAEEYRAELARQVLPQLGADAETWAVFVQLLPEFEGTLPELVGLAAAAAYRPGG</sequence>
<evidence type="ECO:0000256" key="1">
    <source>
        <dbReference type="SAM" id="MobiDB-lite"/>
    </source>
</evidence>
<dbReference type="EMBL" id="JAKFHA010000040">
    <property type="protein sequence ID" value="MCF2532905.1"/>
    <property type="molecule type" value="Genomic_DNA"/>
</dbReference>
<protein>
    <submittedName>
        <fullName evidence="2">Uncharacterized protein</fullName>
    </submittedName>
</protein>
<comment type="caution">
    <text evidence="2">The sequence shown here is derived from an EMBL/GenBank/DDBJ whole genome shotgun (WGS) entry which is preliminary data.</text>
</comment>
<accession>A0AA41U4H3</accession>
<reference evidence="2" key="1">
    <citation type="submission" date="2022-01" db="EMBL/GenBank/DDBJ databases">
        <title>Genome-Based Taxonomic Classification of the Phylum Actinobacteria.</title>
        <authorList>
            <person name="Gao Y."/>
        </authorList>
    </citation>
    <scope>NUCLEOTIDE SEQUENCE</scope>
    <source>
        <strain evidence="2">KLBMP 8922</strain>
    </source>
</reference>
<feature type="compositionally biased region" description="Basic and acidic residues" evidence="1">
    <location>
        <begin position="107"/>
        <end position="117"/>
    </location>
</feature>
<evidence type="ECO:0000313" key="3">
    <source>
        <dbReference type="Proteomes" id="UP001165378"/>
    </source>
</evidence>
<name>A0AA41U4H3_9ACTN</name>
<dbReference type="RefSeq" id="WP_235057680.1">
    <property type="nucleotide sequence ID" value="NZ_JAKFHA010000040.1"/>
</dbReference>
<proteinExistence type="predicted"/>
<feature type="region of interest" description="Disordered" evidence="1">
    <location>
        <begin position="95"/>
        <end position="117"/>
    </location>
</feature>
<dbReference type="Proteomes" id="UP001165378">
    <property type="component" value="Unassembled WGS sequence"/>
</dbReference>
<dbReference type="AlphaFoldDB" id="A0AA41U4H3"/>